<evidence type="ECO:0000256" key="10">
    <source>
        <dbReference type="ARBA" id="ARBA00033334"/>
    </source>
</evidence>
<dbReference type="SUPFAM" id="SSF89028">
    <property type="entry name" value="Cobalamin adenosyltransferase-like"/>
    <property type="match status" value="1"/>
</dbReference>
<feature type="domain" description="Cobalamin adenosyltransferase-like" evidence="15">
    <location>
        <begin position="5"/>
        <end position="167"/>
    </location>
</feature>
<comment type="caution">
    <text evidence="16">The sequence shown here is derived from an EMBL/GenBank/DDBJ whole genome shotgun (WGS) entry which is preliminary data.</text>
</comment>
<gene>
    <name evidence="16" type="ORF">XD73_1335</name>
</gene>
<evidence type="ECO:0000256" key="6">
    <source>
        <dbReference type="ARBA" id="ARBA00022679"/>
    </source>
</evidence>
<evidence type="ECO:0000256" key="5">
    <source>
        <dbReference type="ARBA" id="ARBA00022573"/>
    </source>
</evidence>
<proteinExistence type="inferred from homology"/>
<organism evidence="16 17">
    <name type="scientific">Anaerolinea thermophila</name>
    <dbReference type="NCBI Taxonomy" id="167964"/>
    <lineage>
        <taxon>Bacteria</taxon>
        <taxon>Bacillati</taxon>
        <taxon>Chloroflexota</taxon>
        <taxon>Anaerolineae</taxon>
        <taxon>Anaerolineales</taxon>
        <taxon>Anaerolineaceae</taxon>
        <taxon>Anaerolinea</taxon>
    </lineage>
</organism>
<keyword evidence="7 14" id="KW-0547">Nucleotide-binding</keyword>
<name>A0A117LGG0_9CHLR</name>
<evidence type="ECO:0000256" key="11">
    <source>
        <dbReference type="ARBA" id="ARBA00033354"/>
    </source>
</evidence>
<dbReference type="Pfam" id="PF01923">
    <property type="entry name" value="Cob_adeno_trans"/>
    <property type="match status" value="1"/>
</dbReference>
<evidence type="ECO:0000259" key="15">
    <source>
        <dbReference type="Pfam" id="PF01923"/>
    </source>
</evidence>
<protein>
    <recommendedName>
        <fullName evidence="4 14">Corrinoid adenosyltransferase</fullName>
        <ecNumber evidence="3 14">2.5.1.17</ecNumber>
    </recommendedName>
    <alternativeName>
        <fullName evidence="9 14">Cob(II)alamin adenosyltransferase</fullName>
    </alternativeName>
    <alternativeName>
        <fullName evidence="11 14">Cob(II)yrinic acid a,c-diamide adenosyltransferase</fullName>
    </alternativeName>
    <alternativeName>
        <fullName evidence="10 14">Cobinamide/cobalamin adenosyltransferase</fullName>
    </alternativeName>
</protein>
<dbReference type="GO" id="GO:0008817">
    <property type="term" value="F:corrinoid adenosyltransferase activity"/>
    <property type="evidence" value="ECO:0007669"/>
    <property type="project" value="UniProtKB-UniRule"/>
</dbReference>
<comment type="catalytic activity">
    <reaction evidence="12 14">
        <text>2 cob(II)yrinate a,c diamide + reduced [electron-transfer flavoprotein] + 2 ATP = 2 adenosylcob(III)yrinate a,c-diamide + 2 triphosphate + oxidized [electron-transfer flavoprotein] + 3 H(+)</text>
        <dbReference type="Rhea" id="RHEA:11528"/>
        <dbReference type="Rhea" id="RHEA-COMP:10685"/>
        <dbReference type="Rhea" id="RHEA-COMP:10686"/>
        <dbReference type="ChEBI" id="CHEBI:15378"/>
        <dbReference type="ChEBI" id="CHEBI:18036"/>
        <dbReference type="ChEBI" id="CHEBI:30616"/>
        <dbReference type="ChEBI" id="CHEBI:57692"/>
        <dbReference type="ChEBI" id="CHEBI:58307"/>
        <dbReference type="ChEBI" id="CHEBI:58503"/>
        <dbReference type="ChEBI" id="CHEBI:58537"/>
        <dbReference type="EC" id="2.5.1.17"/>
    </reaction>
</comment>
<dbReference type="NCBIfam" id="TIGR00636">
    <property type="entry name" value="PduO_Nterm"/>
    <property type="match status" value="1"/>
</dbReference>
<comment type="catalytic activity">
    <reaction evidence="13 14">
        <text>2 cob(II)alamin + reduced [electron-transfer flavoprotein] + 2 ATP = 2 adenosylcob(III)alamin + 2 triphosphate + oxidized [electron-transfer flavoprotein] + 3 H(+)</text>
        <dbReference type="Rhea" id="RHEA:28671"/>
        <dbReference type="Rhea" id="RHEA-COMP:10685"/>
        <dbReference type="Rhea" id="RHEA-COMP:10686"/>
        <dbReference type="ChEBI" id="CHEBI:15378"/>
        <dbReference type="ChEBI" id="CHEBI:16304"/>
        <dbReference type="ChEBI" id="CHEBI:18036"/>
        <dbReference type="ChEBI" id="CHEBI:18408"/>
        <dbReference type="ChEBI" id="CHEBI:30616"/>
        <dbReference type="ChEBI" id="CHEBI:57692"/>
        <dbReference type="ChEBI" id="CHEBI:58307"/>
        <dbReference type="EC" id="2.5.1.17"/>
    </reaction>
</comment>
<dbReference type="InterPro" id="IPR029499">
    <property type="entry name" value="PduO-typ"/>
</dbReference>
<comment type="similarity">
    <text evidence="2 14">Belongs to the Cob(I)alamin adenosyltransferase family.</text>
</comment>
<evidence type="ECO:0000256" key="4">
    <source>
        <dbReference type="ARBA" id="ARBA00020963"/>
    </source>
</evidence>
<sequence>MASFFTGKGDTGNTGFLGEGRISKNSLRIDAVGSVDEANAAIGFARSIALGQNTKDILLEVQKQLYFLMSELSASPDVSDRFDKISENEIQWLEEKIATIESLVDLKREFIIPGENPSSGALSLARTIVRRAERKAIALLEAREINKEILISYLNRLSSLLFILEVYEASLFGPGVRLVKGA</sequence>
<dbReference type="GO" id="GO:0005524">
    <property type="term" value="F:ATP binding"/>
    <property type="evidence" value="ECO:0007669"/>
    <property type="project" value="UniProtKB-UniRule"/>
</dbReference>
<dbReference type="UniPathway" id="UPA00148">
    <property type="reaction ID" value="UER00233"/>
</dbReference>
<dbReference type="PANTHER" id="PTHR12213:SF0">
    <property type="entry name" value="CORRINOID ADENOSYLTRANSFERASE MMAB"/>
    <property type="match status" value="1"/>
</dbReference>
<dbReference type="GO" id="GO:0009236">
    <property type="term" value="P:cobalamin biosynthetic process"/>
    <property type="evidence" value="ECO:0007669"/>
    <property type="project" value="UniProtKB-UniRule"/>
</dbReference>
<keyword evidence="8 14" id="KW-0067">ATP-binding</keyword>
<evidence type="ECO:0000313" key="16">
    <source>
        <dbReference type="EMBL" id="KUK45790.1"/>
    </source>
</evidence>
<evidence type="ECO:0000256" key="2">
    <source>
        <dbReference type="ARBA" id="ARBA00007487"/>
    </source>
</evidence>
<dbReference type="InterPro" id="IPR016030">
    <property type="entry name" value="CblAdoTrfase-like"/>
</dbReference>
<dbReference type="PANTHER" id="PTHR12213">
    <property type="entry name" value="CORRINOID ADENOSYLTRANSFERASE"/>
    <property type="match status" value="1"/>
</dbReference>
<dbReference type="Gene3D" id="1.20.1200.10">
    <property type="entry name" value="Cobalamin adenosyltransferase-like"/>
    <property type="match status" value="1"/>
</dbReference>
<dbReference type="InterPro" id="IPR036451">
    <property type="entry name" value="CblAdoTrfase-like_sf"/>
</dbReference>
<evidence type="ECO:0000256" key="8">
    <source>
        <dbReference type="ARBA" id="ARBA00022840"/>
    </source>
</evidence>
<evidence type="ECO:0000256" key="1">
    <source>
        <dbReference type="ARBA" id="ARBA00005121"/>
    </source>
</evidence>
<dbReference type="AlphaFoldDB" id="A0A117LGG0"/>
<evidence type="ECO:0000256" key="14">
    <source>
        <dbReference type="RuleBase" id="RU366026"/>
    </source>
</evidence>
<dbReference type="Proteomes" id="UP000064249">
    <property type="component" value="Unassembled WGS sequence"/>
</dbReference>
<evidence type="ECO:0000256" key="13">
    <source>
        <dbReference type="ARBA" id="ARBA00048692"/>
    </source>
</evidence>
<evidence type="ECO:0000256" key="7">
    <source>
        <dbReference type="ARBA" id="ARBA00022741"/>
    </source>
</evidence>
<dbReference type="PATRIC" id="fig|167964.4.peg.1513"/>
<keyword evidence="6 14" id="KW-0808">Transferase</keyword>
<reference evidence="16 17" key="1">
    <citation type="journal article" date="2015" name="MBio">
        <title>Genome-Resolved Metagenomic Analysis Reveals Roles for Candidate Phyla and Other Microbial Community Members in Biogeochemical Transformations in Oil Reservoirs.</title>
        <authorList>
            <person name="Hu P."/>
            <person name="Tom L."/>
            <person name="Singh A."/>
            <person name="Thomas B.C."/>
            <person name="Baker B.J."/>
            <person name="Piceno Y.M."/>
            <person name="Andersen G.L."/>
            <person name="Banfield J.F."/>
        </authorList>
    </citation>
    <scope>NUCLEOTIDE SEQUENCE [LARGE SCALE GENOMIC DNA]</scope>
    <source>
        <strain evidence="16">46_16</strain>
    </source>
</reference>
<dbReference type="EMBL" id="LGFU01000150">
    <property type="protein sequence ID" value="KUK45790.1"/>
    <property type="molecule type" value="Genomic_DNA"/>
</dbReference>
<evidence type="ECO:0000256" key="9">
    <source>
        <dbReference type="ARBA" id="ARBA00031529"/>
    </source>
</evidence>
<evidence type="ECO:0000256" key="3">
    <source>
        <dbReference type="ARBA" id="ARBA00012454"/>
    </source>
</evidence>
<dbReference type="EC" id="2.5.1.17" evidence="3 14"/>
<evidence type="ECO:0000256" key="12">
    <source>
        <dbReference type="ARBA" id="ARBA00048555"/>
    </source>
</evidence>
<keyword evidence="5 14" id="KW-0169">Cobalamin biosynthesis</keyword>
<comment type="pathway">
    <text evidence="1 14">Cofactor biosynthesis; adenosylcobalamin biosynthesis; adenosylcobalamin from cob(II)yrinate a,c-diamide: step 2/7.</text>
</comment>
<evidence type="ECO:0000313" key="17">
    <source>
        <dbReference type="Proteomes" id="UP000064249"/>
    </source>
</evidence>
<accession>A0A117LGG0</accession>